<dbReference type="GO" id="GO:0004553">
    <property type="term" value="F:hydrolase activity, hydrolyzing O-glycosyl compounds"/>
    <property type="evidence" value="ECO:0007669"/>
    <property type="project" value="UniProtKB-ARBA"/>
</dbReference>
<reference evidence="3 4" key="1">
    <citation type="submission" date="2016-12" db="EMBL/GenBank/DDBJ databases">
        <title>Trade-off between light-utilization and light-protection in marine flavobacteria.</title>
        <authorList>
            <person name="Kumagai Y."/>
            <person name="Yoshizawa S."/>
            <person name="Kogure K."/>
            <person name="Iwasaki W."/>
        </authorList>
    </citation>
    <scope>NUCLEOTIDE SEQUENCE [LARGE SCALE GENOMIC DNA]</scope>
    <source>
        <strain evidence="3 4">KCTC 12100</strain>
    </source>
</reference>
<dbReference type="InterPro" id="IPR013320">
    <property type="entry name" value="ConA-like_dom_sf"/>
</dbReference>
<evidence type="ECO:0000313" key="3">
    <source>
        <dbReference type="EMBL" id="PQJ69397.1"/>
    </source>
</evidence>
<feature type="domain" description="Alginate lyase 2" evidence="2">
    <location>
        <begin position="52"/>
        <end position="306"/>
    </location>
</feature>
<feature type="chain" id="PRO_5015186049" evidence="1">
    <location>
        <begin position="21"/>
        <end position="306"/>
    </location>
</feature>
<keyword evidence="3" id="KW-0456">Lyase</keyword>
<dbReference type="Gene3D" id="2.60.120.200">
    <property type="match status" value="1"/>
</dbReference>
<feature type="signal peptide" evidence="1">
    <location>
        <begin position="1"/>
        <end position="20"/>
    </location>
</feature>
<comment type="caution">
    <text evidence="3">The sequence shown here is derived from an EMBL/GenBank/DDBJ whole genome shotgun (WGS) entry which is preliminary data.</text>
</comment>
<sequence>MILKKTVLVFTFLSFFTLICCTSKDDAIEELPVKIEEEDNNEGDNLVNYADIDFSIWKVTLPVDEDNNGSPDEYKPDELINGKYRTIKAVQPYMYDDTTDASIVFYAFPLNATANSKYSRTELRELIKPSDSKVNWTLETGGTIVGKLKMLEVSKDKSSSSEYHRVIVMQIHGVISIEDMQKHGFSSNNGPPLIKMTWIDGDLWVYKKSLVNENTTGNNLLDVSSSTWTDEKYNMGTVGFNEFQFSIKATKGKIELQLNNENPYIYEDISLAKWPFQNYYKAGNYLNTTDSGAFSKLKYYSLSVSH</sequence>
<evidence type="ECO:0000256" key="1">
    <source>
        <dbReference type="SAM" id="SignalP"/>
    </source>
</evidence>
<protein>
    <submittedName>
        <fullName evidence="3">Poly(Beta-D-mannuronate) lyase</fullName>
    </submittedName>
</protein>
<name>A0A2P6C916_9FLAO</name>
<dbReference type="OrthoDB" id="1113844at2"/>
<dbReference type="Proteomes" id="UP000247345">
    <property type="component" value="Unassembled WGS sequence"/>
</dbReference>
<dbReference type="EMBL" id="MSCK01000002">
    <property type="protein sequence ID" value="PQJ69397.1"/>
    <property type="molecule type" value="Genomic_DNA"/>
</dbReference>
<keyword evidence="4" id="KW-1185">Reference proteome</keyword>
<dbReference type="GO" id="GO:0005975">
    <property type="term" value="P:carbohydrate metabolic process"/>
    <property type="evidence" value="ECO:0007669"/>
    <property type="project" value="UniProtKB-ARBA"/>
</dbReference>
<dbReference type="InterPro" id="IPR014895">
    <property type="entry name" value="Alginate_lyase_2"/>
</dbReference>
<dbReference type="Pfam" id="PF08787">
    <property type="entry name" value="Alginate_lyase2"/>
    <property type="match status" value="1"/>
</dbReference>
<evidence type="ECO:0000259" key="2">
    <source>
        <dbReference type="Pfam" id="PF08787"/>
    </source>
</evidence>
<dbReference type="GO" id="GO:0016829">
    <property type="term" value="F:lyase activity"/>
    <property type="evidence" value="ECO:0007669"/>
    <property type="project" value="UniProtKB-KW"/>
</dbReference>
<evidence type="ECO:0000313" key="4">
    <source>
        <dbReference type="Proteomes" id="UP000247345"/>
    </source>
</evidence>
<gene>
    <name evidence="3" type="ORF">BTO14_15405</name>
</gene>
<dbReference type="SUPFAM" id="SSF49899">
    <property type="entry name" value="Concanavalin A-like lectins/glucanases"/>
    <property type="match status" value="1"/>
</dbReference>
<proteinExistence type="predicted"/>
<keyword evidence="1" id="KW-0732">Signal</keyword>
<accession>A0A2P6C916</accession>
<organism evidence="3 4">
    <name type="scientific">Polaribacter butkevichii</name>
    <dbReference type="NCBI Taxonomy" id="218490"/>
    <lineage>
        <taxon>Bacteria</taxon>
        <taxon>Pseudomonadati</taxon>
        <taxon>Bacteroidota</taxon>
        <taxon>Flavobacteriia</taxon>
        <taxon>Flavobacteriales</taxon>
        <taxon>Flavobacteriaceae</taxon>
    </lineage>
</organism>
<dbReference type="RefSeq" id="WP_105050327.1">
    <property type="nucleotide sequence ID" value="NZ_CP150661.1"/>
</dbReference>
<dbReference type="AlphaFoldDB" id="A0A2P6C916"/>